<sequence length="54" mass="5631">MGGPKPDEVTGTPEETGNVTTEPTTVPATTPAAPLVYAPLLAPLAFLLWARKKN</sequence>
<accession>A0A101GKZ0</accession>
<gene>
    <name evidence="3" type="ORF">XD82_1641</name>
</gene>
<evidence type="ECO:0000313" key="4">
    <source>
        <dbReference type="Proteomes" id="UP000054323"/>
    </source>
</evidence>
<keyword evidence="2" id="KW-0472">Membrane</keyword>
<dbReference type="AlphaFoldDB" id="A0A101GKZ0"/>
<proteinExistence type="predicted"/>
<keyword evidence="2" id="KW-1133">Transmembrane helix</keyword>
<evidence type="ECO:0000313" key="3">
    <source>
        <dbReference type="EMBL" id="KUK60346.1"/>
    </source>
</evidence>
<feature type="region of interest" description="Disordered" evidence="1">
    <location>
        <begin position="1"/>
        <end position="27"/>
    </location>
</feature>
<dbReference type="Proteomes" id="UP000054323">
    <property type="component" value="Unassembled WGS sequence"/>
</dbReference>
<evidence type="ECO:0000256" key="2">
    <source>
        <dbReference type="SAM" id="Phobius"/>
    </source>
</evidence>
<keyword evidence="2" id="KW-0812">Transmembrane</keyword>
<reference evidence="4" key="1">
    <citation type="journal article" date="2015" name="MBio">
        <title>Genome-Resolved Metagenomic Analysis Reveals Roles for Candidate Phyla and Other Microbial Community Members in Biogeochemical Transformations in Oil Reservoirs.</title>
        <authorList>
            <person name="Hu P."/>
            <person name="Tom L."/>
            <person name="Singh A."/>
            <person name="Thomas B.C."/>
            <person name="Baker B.J."/>
            <person name="Piceno Y.M."/>
            <person name="Andersen G.L."/>
            <person name="Banfield J.F."/>
        </authorList>
    </citation>
    <scope>NUCLEOTIDE SEQUENCE [LARGE SCALE GENOMIC DNA]</scope>
</reference>
<organism evidence="3 4">
    <name type="scientific">Methanoculleus marisnigri</name>
    <dbReference type="NCBI Taxonomy" id="2198"/>
    <lineage>
        <taxon>Archaea</taxon>
        <taxon>Methanobacteriati</taxon>
        <taxon>Methanobacteriota</taxon>
        <taxon>Stenosarchaea group</taxon>
        <taxon>Methanomicrobia</taxon>
        <taxon>Methanomicrobiales</taxon>
        <taxon>Methanomicrobiaceae</taxon>
        <taxon>Methanoculleus</taxon>
    </lineage>
</organism>
<dbReference type="EMBL" id="LGGD01000238">
    <property type="protein sequence ID" value="KUK60346.1"/>
    <property type="molecule type" value="Genomic_DNA"/>
</dbReference>
<protein>
    <submittedName>
        <fullName evidence="3">Ig domain protein, group 2 domain protein</fullName>
    </submittedName>
</protein>
<name>A0A101GKZ0_9EURY</name>
<feature type="transmembrane region" description="Helical" evidence="2">
    <location>
        <begin position="32"/>
        <end position="50"/>
    </location>
</feature>
<evidence type="ECO:0000256" key="1">
    <source>
        <dbReference type="SAM" id="MobiDB-lite"/>
    </source>
</evidence>
<comment type="caution">
    <text evidence="3">The sequence shown here is derived from an EMBL/GenBank/DDBJ whole genome shotgun (WGS) entry which is preliminary data.</text>
</comment>